<dbReference type="EMBL" id="CAEZYU010000084">
    <property type="protein sequence ID" value="CAB4751138.1"/>
    <property type="molecule type" value="Genomic_DNA"/>
</dbReference>
<feature type="region of interest" description="Disordered" evidence="1">
    <location>
        <begin position="1"/>
        <end position="38"/>
    </location>
</feature>
<proteinExistence type="predicted"/>
<evidence type="ECO:0000313" key="2">
    <source>
        <dbReference type="EMBL" id="CAB4751138.1"/>
    </source>
</evidence>
<dbReference type="AlphaFoldDB" id="A0A6J6TVI9"/>
<protein>
    <submittedName>
        <fullName evidence="2">Unannotated protein</fullName>
    </submittedName>
</protein>
<organism evidence="2">
    <name type="scientific">freshwater metagenome</name>
    <dbReference type="NCBI Taxonomy" id="449393"/>
    <lineage>
        <taxon>unclassified sequences</taxon>
        <taxon>metagenomes</taxon>
        <taxon>ecological metagenomes</taxon>
    </lineage>
</organism>
<gene>
    <name evidence="2" type="ORF">UFOPK2766_01666</name>
</gene>
<feature type="compositionally biased region" description="Polar residues" evidence="1">
    <location>
        <begin position="17"/>
        <end position="26"/>
    </location>
</feature>
<accession>A0A6J6TVI9</accession>
<sequence>MVTVDNIPSAPRPTRAAENTSGFTSAEHSKTVPSPAMSRMPRTLLDKFENLIPGPWVPVEIAPAMDW</sequence>
<reference evidence="2" key="1">
    <citation type="submission" date="2020-05" db="EMBL/GenBank/DDBJ databases">
        <authorList>
            <person name="Chiriac C."/>
            <person name="Salcher M."/>
            <person name="Ghai R."/>
            <person name="Kavagutti S V."/>
        </authorList>
    </citation>
    <scope>NUCLEOTIDE SEQUENCE</scope>
</reference>
<evidence type="ECO:0000256" key="1">
    <source>
        <dbReference type="SAM" id="MobiDB-lite"/>
    </source>
</evidence>
<name>A0A6J6TVI9_9ZZZZ</name>